<keyword evidence="4" id="KW-0456">Lyase</keyword>
<dbReference type="SUPFAM" id="SSF110581">
    <property type="entry name" value="Indigoidine synthase A-like"/>
    <property type="match status" value="1"/>
</dbReference>
<evidence type="ECO:0000313" key="6">
    <source>
        <dbReference type="EMBL" id="CAB4574928.1"/>
    </source>
</evidence>
<dbReference type="AlphaFoldDB" id="A0A6J6EPW3"/>
<dbReference type="Pfam" id="PF04227">
    <property type="entry name" value="Indigoidine_A"/>
    <property type="match status" value="1"/>
</dbReference>
<gene>
    <name evidence="6" type="ORF">UFOPK1740_00498</name>
</gene>
<evidence type="ECO:0000256" key="3">
    <source>
        <dbReference type="ARBA" id="ARBA00023211"/>
    </source>
</evidence>
<dbReference type="HAMAP" id="MF_01876">
    <property type="entry name" value="PsiMP_glycosidase"/>
    <property type="match status" value="1"/>
</dbReference>
<dbReference type="GO" id="GO:0016798">
    <property type="term" value="F:hydrolase activity, acting on glycosyl bonds"/>
    <property type="evidence" value="ECO:0007669"/>
    <property type="project" value="UniProtKB-KW"/>
</dbReference>
<evidence type="ECO:0000256" key="4">
    <source>
        <dbReference type="ARBA" id="ARBA00023239"/>
    </source>
</evidence>
<dbReference type="GO" id="GO:0046872">
    <property type="term" value="F:metal ion binding"/>
    <property type="evidence" value="ECO:0007669"/>
    <property type="project" value="UniProtKB-KW"/>
</dbReference>
<dbReference type="InterPro" id="IPR007342">
    <property type="entry name" value="PsuG"/>
</dbReference>
<dbReference type="PANTHER" id="PTHR42909">
    <property type="entry name" value="ZGC:136858"/>
    <property type="match status" value="1"/>
</dbReference>
<dbReference type="Gene3D" id="3.40.1790.10">
    <property type="entry name" value="Indigoidine synthase domain"/>
    <property type="match status" value="1"/>
</dbReference>
<dbReference type="PANTHER" id="PTHR42909:SF1">
    <property type="entry name" value="CARBOHYDRATE KINASE PFKB DOMAIN-CONTAINING PROTEIN"/>
    <property type="match status" value="1"/>
</dbReference>
<dbReference type="InterPro" id="IPR022830">
    <property type="entry name" value="Indigdn_synthA-like"/>
</dbReference>
<evidence type="ECO:0000256" key="1">
    <source>
        <dbReference type="ARBA" id="ARBA00022723"/>
    </source>
</evidence>
<dbReference type="GO" id="GO:0004730">
    <property type="term" value="F:pseudouridylate synthase activity"/>
    <property type="evidence" value="ECO:0007669"/>
    <property type="project" value="InterPro"/>
</dbReference>
<organism evidence="6">
    <name type="scientific">freshwater metagenome</name>
    <dbReference type="NCBI Taxonomy" id="449393"/>
    <lineage>
        <taxon>unclassified sequences</taxon>
        <taxon>metagenomes</taxon>
        <taxon>ecological metagenomes</taxon>
    </lineage>
</organism>
<evidence type="ECO:0000256" key="5">
    <source>
        <dbReference type="ARBA" id="ARBA00023295"/>
    </source>
</evidence>
<accession>A0A6J6EPW3</accession>
<protein>
    <submittedName>
        <fullName evidence="6">Unannotated protein</fullName>
    </submittedName>
</protein>
<keyword evidence="5" id="KW-0326">Glycosidase</keyword>
<evidence type="ECO:0000256" key="2">
    <source>
        <dbReference type="ARBA" id="ARBA00022801"/>
    </source>
</evidence>
<sequence>MKITPEVSNAIKNNKPVVALESTIIAHGLPRPDNFNIALEMEQVVKDAGAVAATIAILNGEICVGLDSEQLKQVANDENILKLGIRDIAHCVSRKTSGATTVASTAWIAHQCGISTFATGGLGGVHKGSIETFDESGDITALAQIPIVVVASGVKSILDVGATLERLETWHVPVYGWKTFDFPGFWITDSGFDVSEKVETPEEVASIYKFRKANNFKESVLIAQPINKSDQFDPVLEKSILDKGLQMAKEQSITGKEVTPFLLGLMHKESQGQSLKANVALVKSNAHLAAQIAVAISR</sequence>
<keyword evidence="1" id="KW-0479">Metal-binding</keyword>
<name>A0A6J6EPW3_9ZZZZ</name>
<dbReference type="GO" id="GO:0005737">
    <property type="term" value="C:cytoplasm"/>
    <property type="evidence" value="ECO:0007669"/>
    <property type="project" value="TreeGrafter"/>
</dbReference>
<keyword evidence="2" id="KW-0378">Hydrolase</keyword>
<reference evidence="6" key="1">
    <citation type="submission" date="2020-05" db="EMBL/GenBank/DDBJ databases">
        <authorList>
            <person name="Chiriac C."/>
            <person name="Salcher M."/>
            <person name="Ghai R."/>
            <person name="Kavagutti S V."/>
        </authorList>
    </citation>
    <scope>NUCLEOTIDE SEQUENCE</scope>
</reference>
<keyword evidence="3" id="KW-0464">Manganese</keyword>
<dbReference type="EMBL" id="CAEZTU010000014">
    <property type="protein sequence ID" value="CAB4574928.1"/>
    <property type="molecule type" value="Genomic_DNA"/>
</dbReference>
<proteinExistence type="inferred from homology"/>